<sequence>MRTYSDSGKDEEHRTQAASQGRDEAQATDAPLTDNRPSTAALRQLQTIARHSPRAVQLKSLQGLTAGGTSADSAAQREARPNNTGIPDGLKSGIESLSGMSMDAVKVHYNSSQPAQLDAHAYAQGTDIHLAPGQEQHLPHEAWHIVQQAQGRVQPTMQLHATQINDDPALEREADLMGALAMGQGQAPSSTLREVTSGARVLQGNFPDAVNDARRGAQVIEKDDVQLDHMVSQESWRTFSETLIKTLAPMTMDGSSRWADLGAALAAFRTEANKTAGAHVVLSEQHLINIPENIVPGRANQVQGAKNFFDPEMSGKGATVQETAFSLEMRKLDDAIRQINQLVVHDFLPTKVADSKKATHHDSGVEDHLVALLKEATAQMVKLNAAPISSYTKEHWYQFDGSWVKKRGATWLTRESDEAADIGQDDVEEQDDWADLEFTFIVKSMTRVGARPTLVNVPVMVTASVPSETWSHIFKRHYLPTFAWDIQAVNTFWKQDPFTYLDSAAGRTLLQTELTSLLKKTFNFSKSLDLVEDHETDYEDWSQADSTLFFQADVDSEFLAAAAPPKPAKRYEVKIDIKSIAPQSDTLAYAMTPTDLRALKPQAQPGGA</sequence>
<reference evidence="3 4" key="1">
    <citation type="submission" date="2017-06" db="EMBL/GenBank/DDBJ databases">
        <authorList>
            <consortium name="Pathogen Informatics"/>
        </authorList>
    </citation>
    <scope>NUCLEOTIDE SEQUENCE [LARGE SCALE GENOMIC DNA]</scope>
    <source>
        <strain evidence="3 4">NCTC13161</strain>
    </source>
</reference>
<evidence type="ECO:0000313" key="4">
    <source>
        <dbReference type="Proteomes" id="UP000215126"/>
    </source>
</evidence>
<keyword evidence="4" id="KW-1185">Reference proteome</keyword>
<dbReference type="OrthoDB" id="292792at2"/>
<feature type="region of interest" description="Disordered" evidence="1">
    <location>
        <begin position="1"/>
        <end position="94"/>
    </location>
</feature>
<feature type="domain" description="eCIS core" evidence="2">
    <location>
        <begin position="86"/>
        <end position="151"/>
    </location>
</feature>
<gene>
    <name evidence="3" type="ORF">SAMEA4530655_02830</name>
</gene>
<dbReference type="Proteomes" id="UP000215126">
    <property type="component" value="Chromosome 1"/>
</dbReference>
<dbReference type="RefSeq" id="WP_084103764.1">
    <property type="nucleotide sequence ID" value="NZ_CABPRX010000021.1"/>
</dbReference>
<organism evidence="3 4">
    <name type="scientific">Pandoraea sputorum</name>
    <dbReference type="NCBI Taxonomy" id="93222"/>
    <lineage>
        <taxon>Bacteria</taxon>
        <taxon>Pseudomonadati</taxon>
        <taxon>Pseudomonadota</taxon>
        <taxon>Betaproteobacteria</taxon>
        <taxon>Burkholderiales</taxon>
        <taxon>Burkholderiaceae</taxon>
        <taxon>Pandoraea</taxon>
    </lineage>
</organism>
<evidence type="ECO:0000313" key="3">
    <source>
        <dbReference type="EMBL" id="SNU85762.1"/>
    </source>
</evidence>
<evidence type="ECO:0000259" key="2">
    <source>
        <dbReference type="Pfam" id="PF13699"/>
    </source>
</evidence>
<dbReference type="AlphaFoldDB" id="A0A239SKL8"/>
<feature type="compositionally biased region" description="Basic and acidic residues" evidence="1">
    <location>
        <begin position="7"/>
        <end position="25"/>
    </location>
</feature>
<dbReference type="EMBL" id="LT906435">
    <property type="protein sequence ID" value="SNU85762.1"/>
    <property type="molecule type" value="Genomic_DNA"/>
</dbReference>
<proteinExistence type="predicted"/>
<dbReference type="GeneID" id="88095460"/>
<accession>A0A239SKL8</accession>
<dbReference type="Pfam" id="PF13699">
    <property type="entry name" value="eCIS_core"/>
    <property type="match status" value="1"/>
</dbReference>
<name>A0A239SKL8_9BURK</name>
<evidence type="ECO:0000256" key="1">
    <source>
        <dbReference type="SAM" id="MobiDB-lite"/>
    </source>
</evidence>
<feature type="compositionally biased region" description="Polar residues" evidence="1">
    <location>
        <begin position="59"/>
        <end position="73"/>
    </location>
</feature>
<dbReference type="InterPro" id="IPR025295">
    <property type="entry name" value="eCIS_core_dom"/>
</dbReference>
<protein>
    <recommendedName>
        <fullName evidence="2">eCIS core domain-containing protein</fullName>
    </recommendedName>
</protein>